<dbReference type="Pfam" id="PF21818">
    <property type="entry name" value="DUF6884"/>
    <property type="match status" value="1"/>
</dbReference>
<keyword evidence="3" id="KW-1185">Reference proteome</keyword>
<dbReference type="RefSeq" id="WP_053409788.1">
    <property type="nucleotide sequence ID" value="NZ_LHPI01000013.1"/>
</dbReference>
<protein>
    <recommendedName>
        <fullName evidence="1">DUF6884 domain-containing protein</fullName>
    </recommendedName>
</protein>
<evidence type="ECO:0000259" key="1">
    <source>
        <dbReference type="Pfam" id="PF21818"/>
    </source>
</evidence>
<dbReference type="Proteomes" id="UP000037530">
    <property type="component" value="Unassembled WGS sequence"/>
</dbReference>
<dbReference type="PATRIC" id="fig|171383.3.peg.2918"/>
<sequence length="556" mass="62687">MAKPLLIIGCSDNKAQTEAQAFDLYLGHVYELIRANIDNVHDHFEVLILSGLHGLIHSKQVIGHYDQQMPKRTQTAAMQAYVDKHTAGANKLLKQYAEKSRDLFVVLSNDYLKVFDMMTEKPSSQKLLNTFNSTYFCRKHIGVGVLRGRLKKILNNIPKPFSPVLYRSGLASADEFTGYSAANACLGASLAYVSDIKQPHLLDMMKQSLIRGNRAFLDNGVITEVGKGNFVEPQEVFSRYKRIVESFKGHAKKLSIVIPDNPFDPAASLAIVKENKSVIKWLARRCDVILPIHKAPDIGQHAMSMMKALSFAPIRVGIPCKKYISTIEVVDGQEVKVNVPVRLSPLEIEQLFELKAPNKERLFTGAHFLACSEVTRGGVYEERKTLAHIHGFDASFDACRTAAVLGNEKSSSRIGSQLLREVNVEITKDKTLRSTEYARHDCTEEYEDPLAFTSAAEAIEENVFAFVELWNESMEAVWELDVSDMQEEDAKEYCLNLLCSFPRDIEDQLLKGLKLAYWQSFTCRHHQATNFEKRTETFTRLFSDGQRVAIQTTLPI</sequence>
<reference evidence="3" key="1">
    <citation type="submission" date="2015-08" db="EMBL/GenBank/DDBJ databases">
        <title>Vibrio galatheae sp. nov., a novel member of the Vibrionaceae family isolated from the Solomon Islands.</title>
        <authorList>
            <person name="Giubergia S."/>
            <person name="Machado H."/>
            <person name="Mateiu R.V."/>
            <person name="Gram L."/>
        </authorList>
    </citation>
    <scope>NUCLEOTIDE SEQUENCE [LARGE SCALE GENOMIC DNA]</scope>
    <source>
        <strain evidence="3">DSM 19134</strain>
    </source>
</reference>
<gene>
    <name evidence="2" type="ORF">AKJ31_14285</name>
</gene>
<dbReference type="STRING" id="171383.AKJ31_14285"/>
<dbReference type="OrthoDB" id="5906630at2"/>
<evidence type="ECO:0000313" key="3">
    <source>
        <dbReference type="Proteomes" id="UP000037530"/>
    </source>
</evidence>
<dbReference type="EMBL" id="LHPI01000013">
    <property type="protein sequence ID" value="KOO06873.1"/>
    <property type="molecule type" value="Genomic_DNA"/>
</dbReference>
<evidence type="ECO:0000313" key="2">
    <source>
        <dbReference type="EMBL" id="KOO06873.1"/>
    </source>
</evidence>
<name>A0A0M0HZ10_9VIBR</name>
<dbReference type="InterPro" id="IPR049251">
    <property type="entry name" value="DUF6884"/>
</dbReference>
<organism evidence="2 3">
    <name type="scientific">Vibrio hepatarius</name>
    <dbReference type="NCBI Taxonomy" id="171383"/>
    <lineage>
        <taxon>Bacteria</taxon>
        <taxon>Pseudomonadati</taxon>
        <taxon>Pseudomonadota</taxon>
        <taxon>Gammaproteobacteria</taxon>
        <taxon>Vibrionales</taxon>
        <taxon>Vibrionaceae</taxon>
        <taxon>Vibrio</taxon>
        <taxon>Vibrio oreintalis group</taxon>
    </lineage>
</organism>
<accession>A0A0M0HZ10</accession>
<dbReference type="AlphaFoldDB" id="A0A0M0HZ10"/>
<proteinExistence type="predicted"/>
<feature type="domain" description="DUF6884" evidence="1">
    <location>
        <begin position="6"/>
        <end position="114"/>
    </location>
</feature>
<comment type="caution">
    <text evidence="2">The sequence shown here is derived from an EMBL/GenBank/DDBJ whole genome shotgun (WGS) entry which is preliminary data.</text>
</comment>